<protein>
    <submittedName>
        <fullName evidence="4">FAD-dependent oxidoreductase</fullName>
    </submittedName>
</protein>
<keyword evidence="2" id="KW-0503">Monooxygenase</keyword>
<evidence type="ECO:0000313" key="5">
    <source>
        <dbReference type="Proteomes" id="UP000315369"/>
    </source>
</evidence>
<gene>
    <name evidence="4" type="ORF">FJV41_00295</name>
</gene>
<dbReference type="InterPro" id="IPR036188">
    <property type="entry name" value="FAD/NAD-bd_sf"/>
</dbReference>
<dbReference type="Gene3D" id="3.50.50.60">
    <property type="entry name" value="FAD/NAD(P)-binding domain"/>
    <property type="match status" value="1"/>
</dbReference>
<dbReference type="PANTHER" id="PTHR13789">
    <property type="entry name" value="MONOOXYGENASE"/>
    <property type="match status" value="1"/>
</dbReference>
<dbReference type="GO" id="GO:0071949">
    <property type="term" value="F:FAD binding"/>
    <property type="evidence" value="ECO:0007669"/>
    <property type="project" value="InterPro"/>
</dbReference>
<name>A0A540X9R1_9BACT</name>
<keyword evidence="5" id="KW-1185">Reference proteome</keyword>
<proteinExistence type="predicted"/>
<dbReference type="EMBL" id="VIFM01000001">
    <property type="protein sequence ID" value="TQF18021.1"/>
    <property type="molecule type" value="Genomic_DNA"/>
</dbReference>
<dbReference type="Pfam" id="PF01494">
    <property type="entry name" value="FAD_binding_3"/>
    <property type="match status" value="1"/>
</dbReference>
<reference evidence="4 5" key="1">
    <citation type="submission" date="2019-06" db="EMBL/GenBank/DDBJ databases">
        <authorList>
            <person name="Livingstone P."/>
            <person name="Whitworth D."/>
        </authorList>
    </citation>
    <scope>NUCLEOTIDE SEQUENCE [LARGE SCALE GENOMIC DNA]</scope>
    <source>
        <strain evidence="4 5">AM401</strain>
    </source>
</reference>
<feature type="domain" description="FAD-binding" evidence="3">
    <location>
        <begin position="2"/>
        <end position="330"/>
    </location>
</feature>
<dbReference type="Proteomes" id="UP000315369">
    <property type="component" value="Unassembled WGS sequence"/>
</dbReference>
<sequence length="377" mass="40075">MKVLIVGGGIGGLALGAALARRDVEADLVERRPSYEDEGAGIVLGPNVMSVMKGLALHEAVVAAGHLVGLARITDASGRVLQQTAYAMPDMPLPATAIHRNELLRVLRAASPAPRHGVTVASLERGADGVDVVFSDGTAGRYDVVVGADGIRSTVRAQVPGADVPSRYSGYTCWRLVVDGHFGDGVVEMWGRGKRAGVVPLGAGKSYVFLTLNAPRRAPPPWKDLAGFRALYAEFADPARSALAAFERLEGLRHNDIEDCSAPRWWSPRVVLLGDAAHAVTPNLGQGAGLAIEDAAALAQLLVTQGPTDAALARYESLRRPRAERIRDRSWMLGKVAQWESGLARSLRDVAMAWTPESVARAELEKVVRDMPGVPVG</sequence>
<evidence type="ECO:0000256" key="1">
    <source>
        <dbReference type="ARBA" id="ARBA00023002"/>
    </source>
</evidence>
<dbReference type="InterPro" id="IPR050493">
    <property type="entry name" value="FAD-dep_Monooxygenase_BioMet"/>
</dbReference>
<dbReference type="PRINTS" id="PR00420">
    <property type="entry name" value="RNGMNOXGNASE"/>
</dbReference>
<dbReference type="RefSeq" id="WP_141640336.1">
    <property type="nucleotide sequence ID" value="NZ_VIFM01000001.1"/>
</dbReference>
<evidence type="ECO:0000256" key="2">
    <source>
        <dbReference type="ARBA" id="ARBA00023033"/>
    </source>
</evidence>
<dbReference type="OrthoDB" id="5499180at2"/>
<dbReference type="SUPFAM" id="SSF51905">
    <property type="entry name" value="FAD/NAD(P)-binding domain"/>
    <property type="match status" value="1"/>
</dbReference>
<accession>A0A540X9R1</accession>
<evidence type="ECO:0000313" key="4">
    <source>
        <dbReference type="EMBL" id="TQF18021.1"/>
    </source>
</evidence>
<evidence type="ECO:0000259" key="3">
    <source>
        <dbReference type="Pfam" id="PF01494"/>
    </source>
</evidence>
<comment type="caution">
    <text evidence="4">The sequence shown here is derived from an EMBL/GenBank/DDBJ whole genome shotgun (WGS) entry which is preliminary data.</text>
</comment>
<keyword evidence="1" id="KW-0560">Oxidoreductase</keyword>
<dbReference type="InterPro" id="IPR002938">
    <property type="entry name" value="FAD-bd"/>
</dbReference>
<dbReference type="GO" id="GO:0004497">
    <property type="term" value="F:monooxygenase activity"/>
    <property type="evidence" value="ECO:0007669"/>
    <property type="project" value="UniProtKB-KW"/>
</dbReference>
<organism evidence="4 5">
    <name type="scientific">Myxococcus llanfairpwllgwyngyllgogerychwyrndrobwllllantysiliogogogochensis</name>
    <dbReference type="NCBI Taxonomy" id="2590453"/>
    <lineage>
        <taxon>Bacteria</taxon>
        <taxon>Pseudomonadati</taxon>
        <taxon>Myxococcota</taxon>
        <taxon>Myxococcia</taxon>
        <taxon>Myxococcales</taxon>
        <taxon>Cystobacterineae</taxon>
        <taxon>Myxococcaceae</taxon>
        <taxon>Myxococcus</taxon>
    </lineage>
</organism>
<dbReference type="AlphaFoldDB" id="A0A540X9R1"/>
<dbReference type="PANTHER" id="PTHR13789:SF309">
    <property type="entry name" value="PUTATIVE (AFU_ORTHOLOGUE AFUA_6G14510)-RELATED"/>
    <property type="match status" value="1"/>
</dbReference>